<feature type="transmembrane region" description="Helical" evidence="10">
    <location>
        <begin position="185"/>
        <end position="205"/>
    </location>
</feature>
<evidence type="ECO:0000259" key="11">
    <source>
        <dbReference type="PROSITE" id="PS50109"/>
    </source>
</evidence>
<proteinExistence type="predicted"/>
<dbReference type="EMBL" id="JACOGI010000002">
    <property type="protein sequence ID" value="MBC3516847.1"/>
    <property type="molecule type" value="Genomic_DNA"/>
</dbReference>
<dbReference type="Gene3D" id="3.30.565.10">
    <property type="entry name" value="Histidine kinase-like ATPase, C-terminal domain"/>
    <property type="match status" value="1"/>
</dbReference>
<evidence type="ECO:0000256" key="3">
    <source>
        <dbReference type="ARBA" id="ARBA00012438"/>
    </source>
</evidence>
<keyword evidence="10" id="KW-0812">Transmembrane</keyword>
<organism evidence="13 14">
    <name type="scientific">Neobittarella massiliensis</name>
    <name type="common">ex Bilen et al. 2018</name>
    <dbReference type="NCBI Taxonomy" id="2041842"/>
    <lineage>
        <taxon>Bacteria</taxon>
        <taxon>Bacillati</taxon>
        <taxon>Bacillota</taxon>
        <taxon>Clostridia</taxon>
        <taxon>Eubacteriales</taxon>
        <taxon>Oscillospiraceae</taxon>
        <taxon>Neobittarella (ex Bilen et al. 2018)</taxon>
    </lineage>
</organism>
<dbReference type="PROSITE" id="PS50109">
    <property type="entry name" value="HIS_KIN"/>
    <property type="match status" value="1"/>
</dbReference>
<feature type="domain" description="HAMP" evidence="12">
    <location>
        <begin position="206"/>
        <end position="258"/>
    </location>
</feature>
<dbReference type="InterPro" id="IPR003660">
    <property type="entry name" value="HAMP_dom"/>
</dbReference>
<keyword evidence="8 10" id="KW-0472">Membrane</keyword>
<dbReference type="SMART" id="SM00387">
    <property type="entry name" value="HATPase_c"/>
    <property type="match status" value="1"/>
</dbReference>
<evidence type="ECO:0000256" key="7">
    <source>
        <dbReference type="ARBA" id="ARBA00023012"/>
    </source>
</evidence>
<dbReference type="SMART" id="SM00388">
    <property type="entry name" value="HisKA"/>
    <property type="match status" value="1"/>
</dbReference>
<gene>
    <name evidence="13" type="ORF">H8K20_10615</name>
</gene>
<evidence type="ECO:0000313" key="13">
    <source>
        <dbReference type="EMBL" id="MBC3516847.1"/>
    </source>
</evidence>
<reference evidence="13" key="1">
    <citation type="submission" date="2020-08" db="EMBL/GenBank/DDBJ databases">
        <authorList>
            <person name="Liu C."/>
            <person name="Sun Q."/>
        </authorList>
    </citation>
    <scope>NUCLEOTIDE SEQUENCE</scope>
    <source>
        <strain evidence="13">NSJ-65</strain>
    </source>
</reference>
<dbReference type="SUPFAM" id="SSF55874">
    <property type="entry name" value="ATPase domain of HSP90 chaperone/DNA topoisomerase II/histidine kinase"/>
    <property type="match status" value="1"/>
</dbReference>
<dbReference type="Gene3D" id="6.10.340.10">
    <property type="match status" value="1"/>
</dbReference>
<evidence type="ECO:0000256" key="8">
    <source>
        <dbReference type="ARBA" id="ARBA00023136"/>
    </source>
</evidence>
<evidence type="ECO:0000256" key="6">
    <source>
        <dbReference type="ARBA" id="ARBA00022777"/>
    </source>
</evidence>
<dbReference type="Proteomes" id="UP000597668">
    <property type="component" value="Unassembled WGS sequence"/>
</dbReference>
<dbReference type="InterPro" id="IPR003661">
    <property type="entry name" value="HisK_dim/P_dom"/>
</dbReference>
<dbReference type="PANTHER" id="PTHR43711">
    <property type="entry name" value="TWO-COMPONENT HISTIDINE KINASE"/>
    <property type="match status" value="1"/>
</dbReference>
<protein>
    <recommendedName>
        <fullName evidence="3">histidine kinase</fullName>
        <ecNumber evidence="3">2.7.13.3</ecNumber>
    </recommendedName>
</protein>
<keyword evidence="4" id="KW-0597">Phosphoprotein</keyword>
<comment type="subcellular location">
    <subcellularLocation>
        <location evidence="2">Membrane</location>
    </subcellularLocation>
</comment>
<dbReference type="Gene3D" id="1.10.287.130">
    <property type="match status" value="1"/>
</dbReference>
<evidence type="ECO:0000259" key="12">
    <source>
        <dbReference type="PROSITE" id="PS50885"/>
    </source>
</evidence>
<sequence>MQNGLLKRYFLTCMAVVLASITILGTVFLFLAAQYFKGESLDQLDTMAEHTAEITEKVIVYDGSQYSWLGAKEDVMSLLKERYQGFTLGAKDSDIFLTTADGVTEVCTEDAPCAHTTYKISSKLLDKAFKDGSYRGMSTLGEIYKTSHYVVAQPVVKDGGVVVGYVFAASPAKELSTFLMDMLKMFGGAALLVILFSFVVIYPSTNRLVKPLREMAVCAQRFGKGDFSQKIPVTENDEMGQLAMSLNNMASSLAMTESVRRSFVANVSHELKTPMTTIGGFVDGILDHTIPPEKEDYYLRIVSTEVKRLSRLISGMLNVSKIEAGEMRLNVTTFNICDTVLAALLSFEQQIDKKHIDIQGLDVGKVMVQGDKDLLHQVIYNLVDNAVKFVNEGGQIRFAFSQGPGGTMVAIRNTGEGIPKEQMQQVFERFYKTDRSRSLDKKGVGLGLYIVKTIIARHGGDIVVSSKEGEYTEFKFSLPPAPKERSGHQKSKQQPGGQPRGTTAQPLPAQPPAGPGDGGSQP</sequence>
<evidence type="ECO:0000256" key="2">
    <source>
        <dbReference type="ARBA" id="ARBA00004370"/>
    </source>
</evidence>
<dbReference type="Pfam" id="PF00672">
    <property type="entry name" value="HAMP"/>
    <property type="match status" value="1"/>
</dbReference>
<evidence type="ECO:0000256" key="10">
    <source>
        <dbReference type="SAM" id="Phobius"/>
    </source>
</evidence>
<feature type="transmembrane region" description="Helical" evidence="10">
    <location>
        <begin position="9"/>
        <end position="36"/>
    </location>
</feature>
<dbReference type="PRINTS" id="PR00344">
    <property type="entry name" value="BCTRLSENSOR"/>
</dbReference>
<feature type="compositionally biased region" description="Polar residues" evidence="9">
    <location>
        <begin position="492"/>
        <end position="503"/>
    </location>
</feature>
<comment type="caution">
    <text evidence="13">The sequence shown here is derived from an EMBL/GenBank/DDBJ whole genome shotgun (WGS) entry which is preliminary data.</text>
</comment>
<dbReference type="InterPro" id="IPR050736">
    <property type="entry name" value="Sensor_HK_Regulatory"/>
</dbReference>
<evidence type="ECO:0000313" key="14">
    <source>
        <dbReference type="Proteomes" id="UP000597668"/>
    </source>
</evidence>
<dbReference type="PROSITE" id="PS50885">
    <property type="entry name" value="HAMP"/>
    <property type="match status" value="1"/>
</dbReference>
<feature type="domain" description="Histidine kinase" evidence="11">
    <location>
        <begin position="266"/>
        <end position="482"/>
    </location>
</feature>
<dbReference type="CDD" id="cd00075">
    <property type="entry name" value="HATPase"/>
    <property type="match status" value="1"/>
</dbReference>
<accession>A0A8J6IQ65</accession>
<dbReference type="InterPro" id="IPR005467">
    <property type="entry name" value="His_kinase_dom"/>
</dbReference>
<keyword evidence="10" id="KW-1133">Transmembrane helix</keyword>
<name>A0A8J6IQ65_9FIRM</name>
<dbReference type="EC" id="2.7.13.3" evidence="3"/>
<keyword evidence="6 13" id="KW-0418">Kinase</keyword>
<dbReference type="RefSeq" id="WP_186488387.1">
    <property type="nucleotide sequence ID" value="NZ_JACOGI010000002.1"/>
</dbReference>
<dbReference type="Pfam" id="PF02518">
    <property type="entry name" value="HATPase_c"/>
    <property type="match status" value="1"/>
</dbReference>
<keyword evidence="14" id="KW-1185">Reference proteome</keyword>
<dbReference type="CDD" id="cd06225">
    <property type="entry name" value="HAMP"/>
    <property type="match status" value="1"/>
</dbReference>
<feature type="region of interest" description="Disordered" evidence="9">
    <location>
        <begin position="474"/>
        <end position="522"/>
    </location>
</feature>
<dbReference type="SUPFAM" id="SSF47384">
    <property type="entry name" value="Homodimeric domain of signal transducing histidine kinase"/>
    <property type="match status" value="1"/>
</dbReference>
<dbReference type="FunFam" id="3.30.565.10:FF:000006">
    <property type="entry name" value="Sensor histidine kinase WalK"/>
    <property type="match status" value="1"/>
</dbReference>
<keyword evidence="7" id="KW-0902">Two-component regulatory system</keyword>
<evidence type="ECO:0000256" key="4">
    <source>
        <dbReference type="ARBA" id="ARBA00022553"/>
    </source>
</evidence>
<dbReference type="AlphaFoldDB" id="A0A8J6IQ65"/>
<dbReference type="InterPro" id="IPR036890">
    <property type="entry name" value="HATPase_C_sf"/>
</dbReference>
<dbReference type="PANTHER" id="PTHR43711:SF1">
    <property type="entry name" value="HISTIDINE KINASE 1"/>
    <property type="match status" value="1"/>
</dbReference>
<dbReference type="InterPro" id="IPR004358">
    <property type="entry name" value="Sig_transdc_His_kin-like_C"/>
</dbReference>
<dbReference type="SUPFAM" id="SSF158472">
    <property type="entry name" value="HAMP domain-like"/>
    <property type="match status" value="1"/>
</dbReference>
<dbReference type="InterPro" id="IPR036097">
    <property type="entry name" value="HisK_dim/P_sf"/>
</dbReference>
<dbReference type="GO" id="GO:0016020">
    <property type="term" value="C:membrane"/>
    <property type="evidence" value="ECO:0007669"/>
    <property type="project" value="UniProtKB-SubCell"/>
</dbReference>
<evidence type="ECO:0000256" key="5">
    <source>
        <dbReference type="ARBA" id="ARBA00022679"/>
    </source>
</evidence>
<evidence type="ECO:0000256" key="1">
    <source>
        <dbReference type="ARBA" id="ARBA00000085"/>
    </source>
</evidence>
<dbReference type="FunFam" id="1.10.287.130:FF:000001">
    <property type="entry name" value="Two-component sensor histidine kinase"/>
    <property type="match status" value="1"/>
</dbReference>
<comment type="catalytic activity">
    <reaction evidence="1">
        <text>ATP + protein L-histidine = ADP + protein N-phospho-L-histidine.</text>
        <dbReference type="EC" id="2.7.13.3"/>
    </reaction>
</comment>
<dbReference type="CDD" id="cd00082">
    <property type="entry name" value="HisKA"/>
    <property type="match status" value="1"/>
</dbReference>
<dbReference type="GO" id="GO:0000155">
    <property type="term" value="F:phosphorelay sensor kinase activity"/>
    <property type="evidence" value="ECO:0007669"/>
    <property type="project" value="InterPro"/>
</dbReference>
<dbReference type="SMART" id="SM00304">
    <property type="entry name" value="HAMP"/>
    <property type="match status" value="1"/>
</dbReference>
<dbReference type="Pfam" id="PF00512">
    <property type="entry name" value="HisKA"/>
    <property type="match status" value="1"/>
</dbReference>
<evidence type="ECO:0000256" key="9">
    <source>
        <dbReference type="SAM" id="MobiDB-lite"/>
    </source>
</evidence>
<keyword evidence="5" id="KW-0808">Transferase</keyword>
<dbReference type="InterPro" id="IPR003594">
    <property type="entry name" value="HATPase_dom"/>
</dbReference>